<evidence type="ECO:0000256" key="10">
    <source>
        <dbReference type="ARBA" id="ARBA00034808"/>
    </source>
</evidence>
<accession>A0A193FU30</accession>
<dbReference type="GO" id="GO:0030894">
    <property type="term" value="C:replisome"/>
    <property type="evidence" value="ECO:0007669"/>
    <property type="project" value="TreeGrafter"/>
</dbReference>
<dbReference type="GO" id="GO:0046872">
    <property type="term" value="F:metal ion binding"/>
    <property type="evidence" value="ECO:0007669"/>
    <property type="project" value="UniProtKB-KW"/>
</dbReference>
<dbReference type="SUPFAM" id="SSF52540">
    <property type="entry name" value="P-loop containing nucleoside triphosphate hydrolases"/>
    <property type="match status" value="1"/>
</dbReference>
<dbReference type="Proteomes" id="UP000092213">
    <property type="component" value="Chromosome"/>
</dbReference>
<evidence type="ECO:0000256" key="8">
    <source>
        <dbReference type="ARBA" id="ARBA00023235"/>
    </source>
</evidence>
<dbReference type="STRING" id="463025.BAU08_03700"/>
<name>A0A193FU30_9BORD</name>
<dbReference type="SMART" id="SM00490">
    <property type="entry name" value="HELICc"/>
    <property type="match status" value="1"/>
</dbReference>
<evidence type="ECO:0000313" key="15">
    <source>
        <dbReference type="EMBL" id="ANN70554.1"/>
    </source>
</evidence>
<dbReference type="Gene3D" id="3.40.50.300">
    <property type="entry name" value="P-loop containing nucleotide triphosphate hydrolases"/>
    <property type="match status" value="2"/>
</dbReference>
<dbReference type="NCBIfam" id="TIGR00614">
    <property type="entry name" value="recQ_fam"/>
    <property type="match status" value="1"/>
</dbReference>
<reference evidence="15 16" key="1">
    <citation type="submission" date="2016-06" db="EMBL/GenBank/DDBJ databases">
        <title>Complete genome sequences of Bordetella bronchialis and Bordetella flabilis.</title>
        <authorList>
            <person name="LiPuma J.J."/>
            <person name="Spilker T."/>
        </authorList>
    </citation>
    <scope>NUCLEOTIDE SEQUENCE [LARGE SCALE GENOMIC DNA]</scope>
    <source>
        <strain evidence="15 16">AU17976</strain>
    </source>
</reference>
<evidence type="ECO:0000259" key="14">
    <source>
        <dbReference type="PROSITE" id="PS51194"/>
    </source>
</evidence>
<dbReference type="Pfam" id="PF00270">
    <property type="entry name" value="DEAD"/>
    <property type="match status" value="1"/>
</dbReference>
<dbReference type="Pfam" id="PF16124">
    <property type="entry name" value="RecQ_Zn_bind"/>
    <property type="match status" value="1"/>
</dbReference>
<dbReference type="GO" id="GO:0005524">
    <property type="term" value="F:ATP binding"/>
    <property type="evidence" value="ECO:0007669"/>
    <property type="project" value="UniProtKB-KW"/>
</dbReference>
<dbReference type="PROSITE" id="PS51192">
    <property type="entry name" value="HELICASE_ATP_BIND_1"/>
    <property type="match status" value="1"/>
</dbReference>
<dbReference type="GO" id="GO:0005737">
    <property type="term" value="C:cytoplasm"/>
    <property type="evidence" value="ECO:0007669"/>
    <property type="project" value="TreeGrafter"/>
</dbReference>
<dbReference type="AlphaFoldDB" id="A0A193FU30"/>
<evidence type="ECO:0000256" key="12">
    <source>
        <dbReference type="ARBA" id="ARBA00044550"/>
    </source>
</evidence>
<dbReference type="InterPro" id="IPR001650">
    <property type="entry name" value="Helicase_C-like"/>
</dbReference>
<keyword evidence="2" id="KW-0479">Metal-binding</keyword>
<dbReference type="GO" id="GO:0006281">
    <property type="term" value="P:DNA repair"/>
    <property type="evidence" value="ECO:0007669"/>
    <property type="project" value="TreeGrafter"/>
</dbReference>
<proteinExistence type="inferred from homology"/>
<feature type="domain" description="Helicase ATP-binding" evidence="13">
    <location>
        <begin position="26"/>
        <end position="194"/>
    </location>
</feature>
<dbReference type="PANTHER" id="PTHR13710">
    <property type="entry name" value="DNA HELICASE RECQ FAMILY MEMBER"/>
    <property type="match status" value="1"/>
</dbReference>
<evidence type="ECO:0000256" key="7">
    <source>
        <dbReference type="ARBA" id="ARBA00023125"/>
    </source>
</evidence>
<comment type="catalytic activity">
    <reaction evidence="9">
        <text>Couples ATP hydrolysis with the unwinding of duplex DNA by translocating in the 3'-5' direction.</text>
        <dbReference type="EC" id="5.6.2.4"/>
    </reaction>
</comment>
<dbReference type="GO" id="GO:0043138">
    <property type="term" value="F:3'-5' DNA helicase activity"/>
    <property type="evidence" value="ECO:0007669"/>
    <property type="project" value="UniProtKB-EC"/>
</dbReference>
<keyword evidence="4" id="KW-0378">Hydrolase</keyword>
<organism evidence="15 16">
    <name type="scientific">Bordetella bronchialis</name>
    <dbReference type="NCBI Taxonomy" id="463025"/>
    <lineage>
        <taxon>Bacteria</taxon>
        <taxon>Pseudomonadati</taxon>
        <taxon>Pseudomonadota</taxon>
        <taxon>Betaproteobacteria</taxon>
        <taxon>Burkholderiales</taxon>
        <taxon>Alcaligenaceae</taxon>
        <taxon>Bordetella</taxon>
    </lineage>
</organism>
<dbReference type="PROSITE" id="PS51194">
    <property type="entry name" value="HELICASE_CTER"/>
    <property type="match status" value="1"/>
</dbReference>
<dbReference type="InterPro" id="IPR014001">
    <property type="entry name" value="Helicase_ATP-bd"/>
</dbReference>
<dbReference type="GO" id="GO:0043590">
    <property type="term" value="C:bacterial nucleoid"/>
    <property type="evidence" value="ECO:0007669"/>
    <property type="project" value="TreeGrafter"/>
</dbReference>
<evidence type="ECO:0000259" key="13">
    <source>
        <dbReference type="PROSITE" id="PS51192"/>
    </source>
</evidence>
<dbReference type="SMART" id="SM00487">
    <property type="entry name" value="DEXDc"/>
    <property type="match status" value="1"/>
</dbReference>
<dbReference type="PROSITE" id="PS00690">
    <property type="entry name" value="DEAH_ATP_HELICASE"/>
    <property type="match status" value="1"/>
</dbReference>
<evidence type="ECO:0000256" key="9">
    <source>
        <dbReference type="ARBA" id="ARBA00034617"/>
    </source>
</evidence>
<evidence type="ECO:0000256" key="4">
    <source>
        <dbReference type="ARBA" id="ARBA00022801"/>
    </source>
</evidence>
<dbReference type="Pfam" id="PF00271">
    <property type="entry name" value="Helicase_C"/>
    <property type="match status" value="1"/>
</dbReference>
<dbReference type="GO" id="GO:0003677">
    <property type="term" value="F:DNA binding"/>
    <property type="evidence" value="ECO:0007669"/>
    <property type="project" value="UniProtKB-KW"/>
</dbReference>
<sequence length="565" mass="61577">MPAQARRLLRDRFGLDSLRPGQAEVMASVLRGHHTIAVMPTGSGKSLCYQVPALCGSGLTVVVSPLIALMKDQDEKLSEFGVDAAVFNSTTSAEDEARYLRNARGDRQPIILATPERLGDPEFMQWLGRQAVGLFVVDEAHCISQWGHDFRPAFLDIPAAVRAVGSPPVLAMTATATDEVIHDIAATLDLAAACVIKVGVYRPNLCYAVRQVGDEERKQDAVLDLVRQAEGPAIVYSTTVKEAEVLHQVLREAGVDAALYHGRLGAKARREAQDAFMSGGTPVMVATDAFGMGIDKPDVRLVVHAQLPGSLDAYYQESGRAGRDGESARCVLIHEEKDKRIQQFFLSNRYPTRDMLLRVLAVLDDARAPLSEEALGQALGKVGARKLRVGLKLLSDAGLIERDDRGGVRARGEADARERASVAAEQYERRAEHDRETLASMVAYARSGRCRWHMLLEHFGDIPEWDRCGHCDSCELARQAEAVEKAGDAPPRPDGKPARLRIGDGVRVRRYGAGVVEAVTRERVDIRFPNGDLRRFLPGYVTRLKGVPPVPEPAAGTGGAAHRQG</sequence>
<evidence type="ECO:0000256" key="1">
    <source>
        <dbReference type="ARBA" id="ARBA00005446"/>
    </source>
</evidence>
<keyword evidence="5" id="KW-0347">Helicase</keyword>
<dbReference type="EC" id="5.6.2.4" evidence="10"/>
<evidence type="ECO:0000256" key="2">
    <source>
        <dbReference type="ARBA" id="ARBA00022723"/>
    </source>
</evidence>
<dbReference type="GO" id="GO:0016787">
    <property type="term" value="F:hydrolase activity"/>
    <property type="evidence" value="ECO:0007669"/>
    <property type="project" value="UniProtKB-KW"/>
</dbReference>
<dbReference type="EMBL" id="CP016171">
    <property type="protein sequence ID" value="ANN70554.1"/>
    <property type="molecule type" value="Genomic_DNA"/>
</dbReference>
<dbReference type="InterPro" id="IPR027417">
    <property type="entry name" value="P-loop_NTPase"/>
</dbReference>
<gene>
    <name evidence="15" type="ORF">BAU08_03700</name>
</gene>
<evidence type="ECO:0000256" key="5">
    <source>
        <dbReference type="ARBA" id="ARBA00022806"/>
    </source>
</evidence>
<protein>
    <recommendedName>
        <fullName evidence="11">ATP-dependent DNA helicase RecQ</fullName>
        <ecNumber evidence="10">5.6.2.4</ecNumber>
    </recommendedName>
    <alternativeName>
        <fullName evidence="12">DNA 3'-5' helicase RecQ</fullName>
    </alternativeName>
</protein>
<dbReference type="GO" id="GO:0009378">
    <property type="term" value="F:four-way junction helicase activity"/>
    <property type="evidence" value="ECO:0007669"/>
    <property type="project" value="TreeGrafter"/>
</dbReference>
<dbReference type="GO" id="GO:0006310">
    <property type="term" value="P:DNA recombination"/>
    <property type="evidence" value="ECO:0007669"/>
    <property type="project" value="InterPro"/>
</dbReference>
<evidence type="ECO:0000256" key="11">
    <source>
        <dbReference type="ARBA" id="ARBA00044535"/>
    </source>
</evidence>
<dbReference type="InterPro" id="IPR011545">
    <property type="entry name" value="DEAD/DEAH_box_helicase_dom"/>
</dbReference>
<evidence type="ECO:0000256" key="6">
    <source>
        <dbReference type="ARBA" id="ARBA00022840"/>
    </source>
</evidence>
<keyword evidence="7" id="KW-0238">DNA-binding</keyword>
<comment type="similarity">
    <text evidence="1">Belongs to the helicase family. RecQ subfamily.</text>
</comment>
<dbReference type="InterPro" id="IPR004589">
    <property type="entry name" value="DNA_helicase_ATP-dep_RecQ"/>
</dbReference>
<dbReference type="PANTHER" id="PTHR13710:SF105">
    <property type="entry name" value="ATP-DEPENDENT DNA HELICASE Q1"/>
    <property type="match status" value="1"/>
</dbReference>
<keyword evidence="6" id="KW-0067">ATP-binding</keyword>
<dbReference type="InterPro" id="IPR032284">
    <property type="entry name" value="RecQ_Zn-bd"/>
</dbReference>
<keyword evidence="8" id="KW-0413">Isomerase</keyword>
<keyword evidence="3" id="KW-0547">Nucleotide-binding</keyword>
<dbReference type="InterPro" id="IPR002464">
    <property type="entry name" value="DNA/RNA_helicase_DEAH_CS"/>
</dbReference>
<evidence type="ECO:0000256" key="3">
    <source>
        <dbReference type="ARBA" id="ARBA00022741"/>
    </source>
</evidence>
<evidence type="ECO:0000313" key="16">
    <source>
        <dbReference type="Proteomes" id="UP000092213"/>
    </source>
</evidence>
<dbReference type="CDD" id="cd17920">
    <property type="entry name" value="DEXHc_RecQ"/>
    <property type="match status" value="1"/>
</dbReference>
<feature type="domain" description="Helicase C-terminal" evidence="14">
    <location>
        <begin position="208"/>
        <end position="360"/>
    </location>
</feature>